<feature type="domain" description="Metallo-beta-lactamase" evidence="7">
    <location>
        <begin position="509"/>
        <end position="719"/>
    </location>
</feature>
<sequence>MQGRGIYFAIASLLALIIAFQPQIMVKLSLFLFLILFLFYKKFSKRQIYIILMIVLVFYSKARIDINRNESGFHGSETQFTVLFEDEVSLNGSLLSGFAKDSTGEKLLIKYRMKSEEEKSSLNKERLLGFSCQIKGSLKTVNGQTNPNAFDYQSYLTHQHIHWQLVVDQWGNCKELNGPILFIKKQRQQAIRLLETYFPNSVASLASALLFGERQILDPSLEKAYQKLGIIHLLAISGANVALYVSMIHYIGVRLGVTRERMIIVLLLYLPIFTYLSGASPPVFRAAMMMFLFLFVKLVSQSRLATLDICSIVFMVYAFLSPYLLFDVGFQLSFSVTFTLLLSTKGLLKPSKFLLIKASFISQLASLPIVLYHFYEFSLLSLLANLIYIPIFTIIINPSFITLFFLLFIFGEPISIMVKPVDFAITLMNQLTVRIASFPYQTVTIGRPSVWMILLLIGSIVYLLYKWETGKTRKSQLISILPCVFTLTFSYCLSHYSFSGQITFVDVGQGDSIVVQNGFHKKTYVIDTGGTISFNEEEWERPRNPFEVGNDILVPFLKGKGISTIDKLILTHGDMDHIGGAKSVLETMKVKELILPYVSNRSSLENEMIQLAKERKTSIIFVKNGMSWEEKGSTFKIVSPIIELEDRNDNSVVIHVQLGGLFWLFTGDLGEQGEERLLSEYPSLPVDVLKIGHHGSKSSTSATLLQAYQPKVAVISVGKNNRFGHPHQDVLDRLKERNIKIFRTDTDGAITYTFQNGTGTFSRHIPYDVTNP</sequence>
<evidence type="ECO:0000259" key="7">
    <source>
        <dbReference type="SMART" id="SM00849"/>
    </source>
</evidence>
<dbReference type="InterPro" id="IPR004477">
    <property type="entry name" value="ComEC_N"/>
</dbReference>
<dbReference type="InterPro" id="IPR035681">
    <property type="entry name" value="ComA-like_MBL"/>
</dbReference>
<evidence type="ECO:0000313" key="8">
    <source>
        <dbReference type="EMBL" id="MFC0474371.1"/>
    </source>
</evidence>
<dbReference type="Pfam" id="PF13567">
    <property type="entry name" value="DUF4131"/>
    <property type="match status" value="1"/>
</dbReference>
<comment type="subcellular location">
    <subcellularLocation>
        <location evidence="1">Cell membrane</location>
        <topology evidence="1">Multi-pass membrane protein</topology>
    </subcellularLocation>
</comment>
<dbReference type="SMART" id="SM00849">
    <property type="entry name" value="Lactamase_B"/>
    <property type="match status" value="1"/>
</dbReference>
<dbReference type="CDD" id="cd07731">
    <property type="entry name" value="ComA-like_MBL-fold"/>
    <property type="match status" value="1"/>
</dbReference>
<evidence type="ECO:0000256" key="5">
    <source>
        <dbReference type="ARBA" id="ARBA00023136"/>
    </source>
</evidence>
<gene>
    <name evidence="8" type="ORF">ACFFHF_03550</name>
</gene>
<reference evidence="8 9" key="1">
    <citation type="submission" date="2024-09" db="EMBL/GenBank/DDBJ databases">
        <authorList>
            <person name="Sun Q."/>
            <person name="Mori K."/>
        </authorList>
    </citation>
    <scope>NUCLEOTIDE SEQUENCE [LARGE SCALE GENOMIC DNA]</scope>
    <source>
        <strain evidence="8 9">CGMCC 1.9126</strain>
    </source>
</reference>
<comment type="caution">
    <text evidence="8">The sequence shown here is derived from an EMBL/GenBank/DDBJ whole genome shotgun (WGS) entry which is preliminary data.</text>
</comment>
<evidence type="ECO:0000256" key="3">
    <source>
        <dbReference type="ARBA" id="ARBA00022692"/>
    </source>
</evidence>
<dbReference type="InterPro" id="IPR004797">
    <property type="entry name" value="Competence_ComEC/Rec2"/>
</dbReference>
<feature type="transmembrane region" description="Helical" evidence="6">
    <location>
        <begin position="7"/>
        <end position="40"/>
    </location>
</feature>
<dbReference type="Pfam" id="PF03772">
    <property type="entry name" value="Competence"/>
    <property type="match status" value="1"/>
</dbReference>
<dbReference type="RefSeq" id="WP_377057602.1">
    <property type="nucleotide sequence ID" value="NZ_JBHLUU010000015.1"/>
</dbReference>
<evidence type="ECO:0000256" key="2">
    <source>
        <dbReference type="ARBA" id="ARBA00022475"/>
    </source>
</evidence>
<feature type="transmembrane region" description="Helical" evidence="6">
    <location>
        <begin position="46"/>
        <end position="62"/>
    </location>
</feature>
<feature type="transmembrane region" description="Helical" evidence="6">
    <location>
        <begin position="230"/>
        <end position="251"/>
    </location>
</feature>
<dbReference type="Proteomes" id="UP001589738">
    <property type="component" value="Unassembled WGS sequence"/>
</dbReference>
<dbReference type="InterPro" id="IPR025405">
    <property type="entry name" value="DUF4131"/>
</dbReference>
<dbReference type="SUPFAM" id="SSF56281">
    <property type="entry name" value="Metallo-hydrolase/oxidoreductase"/>
    <property type="match status" value="1"/>
</dbReference>
<protein>
    <submittedName>
        <fullName evidence="8">DNA internalization-related competence protein ComEC/Rec2</fullName>
    </submittedName>
</protein>
<feature type="transmembrane region" description="Helical" evidence="6">
    <location>
        <begin position="263"/>
        <end position="284"/>
    </location>
</feature>
<dbReference type="Gene3D" id="3.60.15.10">
    <property type="entry name" value="Ribonuclease Z/Hydroxyacylglutathione hydrolase-like"/>
    <property type="match status" value="1"/>
</dbReference>
<keyword evidence="2" id="KW-1003">Cell membrane</keyword>
<evidence type="ECO:0000256" key="1">
    <source>
        <dbReference type="ARBA" id="ARBA00004651"/>
    </source>
</evidence>
<feature type="transmembrane region" description="Helical" evidence="6">
    <location>
        <begin position="291"/>
        <end position="317"/>
    </location>
</feature>
<dbReference type="InterPro" id="IPR052159">
    <property type="entry name" value="Competence_DNA_uptake"/>
</dbReference>
<evidence type="ECO:0000313" key="9">
    <source>
        <dbReference type="Proteomes" id="UP001589738"/>
    </source>
</evidence>
<dbReference type="Pfam" id="PF00753">
    <property type="entry name" value="Lactamase_B"/>
    <property type="match status" value="1"/>
</dbReference>
<keyword evidence="5 6" id="KW-0472">Membrane</keyword>
<feature type="transmembrane region" description="Helical" evidence="6">
    <location>
        <begin position="354"/>
        <end position="375"/>
    </location>
</feature>
<evidence type="ECO:0000256" key="6">
    <source>
        <dbReference type="SAM" id="Phobius"/>
    </source>
</evidence>
<accession>A0ABV6KM29</accession>
<dbReference type="EMBL" id="JBHLUU010000015">
    <property type="protein sequence ID" value="MFC0474371.1"/>
    <property type="molecule type" value="Genomic_DNA"/>
</dbReference>
<dbReference type="PANTHER" id="PTHR30619">
    <property type="entry name" value="DNA INTERNALIZATION/COMPETENCE PROTEIN COMEC/REC2"/>
    <property type="match status" value="1"/>
</dbReference>
<feature type="transmembrane region" description="Helical" evidence="6">
    <location>
        <begin position="448"/>
        <end position="465"/>
    </location>
</feature>
<proteinExistence type="predicted"/>
<feature type="transmembrane region" description="Helical" evidence="6">
    <location>
        <begin position="477"/>
        <end position="498"/>
    </location>
</feature>
<keyword evidence="3 6" id="KW-0812">Transmembrane</keyword>
<keyword evidence="9" id="KW-1185">Reference proteome</keyword>
<feature type="transmembrane region" description="Helical" evidence="6">
    <location>
        <begin position="387"/>
        <end position="411"/>
    </location>
</feature>
<keyword evidence="4 6" id="KW-1133">Transmembrane helix</keyword>
<dbReference type="InterPro" id="IPR036866">
    <property type="entry name" value="RibonucZ/Hydroxyglut_hydro"/>
</dbReference>
<dbReference type="InterPro" id="IPR001279">
    <property type="entry name" value="Metallo-B-lactamas"/>
</dbReference>
<organism evidence="8 9">
    <name type="scientific">Robertmurraya beringensis</name>
    <dbReference type="NCBI Taxonomy" id="641660"/>
    <lineage>
        <taxon>Bacteria</taxon>
        <taxon>Bacillati</taxon>
        <taxon>Bacillota</taxon>
        <taxon>Bacilli</taxon>
        <taxon>Bacillales</taxon>
        <taxon>Bacillaceae</taxon>
        <taxon>Robertmurraya</taxon>
    </lineage>
</organism>
<dbReference type="NCBIfam" id="TIGR00360">
    <property type="entry name" value="ComEC_N-term"/>
    <property type="match status" value="1"/>
</dbReference>
<evidence type="ECO:0000256" key="4">
    <source>
        <dbReference type="ARBA" id="ARBA00022989"/>
    </source>
</evidence>
<dbReference type="PANTHER" id="PTHR30619:SF1">
    <property type="entry name" value="RECOMBINATION PROTEIN 2"/>
    <property type="match status" value="1"/>
</dbReference>
<dbReference type="NCBIfam" id="TIGR00361">
    <property type="entry name" value="ComEC_Rec2"/>
    <property type="match status" value="1"/>
</dbReference>
<name>A0ABV6KM29_9BACI</name>